<dbReference type="PANTHER" id="PTHR31241">
    <property type="entry name" value="DEHYDRATION-RESPONSIVE ELEMENT-BINDING PROTEIN 2C"/>
    <property type="match status" value="1"/>
</dbReference>
<evidence type="ECO:0000259" key="8">
    <source>
        <dbReference type="PROSITE" id="PS51032"/>
    </source>
</evidence>
<dbReference type="AlphaFoldDB" id="R0G5H1"/>
<sequence length="425" mass="49263">MLYIPLLFLNILFSGKKHEREEREESFRRRFDFCRFLTTNNIEQLREKEDFLFPIKEEVRLGILESFTIDSVIATKRKMAIYDQTGNNIPKKRKSRARADGLTVADRLKKWKEYNEIVDASTIIEGEKPRRRVPAKGSKKGCMKGKGGPENPHCSFRGVRQRIWGKWVAEIREPNRGSRLWLGTFPTAEEAASAYDEAARVMYGPLARLNFPQCVGSEFTSTSSQSEVCTLEDKAVLCGDICVKQEDTDCESKQYSQVLDFKEESGETRRDNCGVGHQDADTVLDYDLLKEFEQRYWGEAMTEEERLKQEEEERPKQEEEEKVKQEEEEMQQHQHQQQQQQLDLLTVGDYGWPWPNDMENEQSSWDPNEFFDIDELLGDMSEGMLHGPGQSEDQNNIDSGSYDLHPLHLEPHDGHEFDGLSSLDI</sequence>
<evidence type="ECO:0000256" key="7">
    <source>
        <dbReference type="SAM" id="MobiDB-lite"/>
    </source>
</evidence>
<dbReference type="PRINTS" id="PR00367">
    <property type="entry name" value="ETHRSPELEMNT"/>
</dbReference>
<evidence type="ECO:0000256" key="1">
    <source>
        <dbReference type="ARBA" id="ARBA00004123"/>
    </source>
</evidence>
<evidence type="ECO:0000256" key="4">
    <source>
        <dbReference type="ARBA" id="ARBA00023163"/>
    </source>
</evidence>
<dbReference type="GO" id="GO:0003700">
    <property type="term" value="F:DNA-binding transcription factor activity"/>
    <property type="evidence" value="ECO:0007669"/>
    <property type="project" value="InterPro"/>
</dbReference>
<dbReference type="Gene3D" id="3.30.730.10">
    <property type="entry name" value="AP2/ERF domain"/>
    <property type="match status" value="1"/>
</dbReference>
<dbReference type="PROSITE" id="PS51032">
    <property type="entry name" value="AP2_ERF"/>
    <property type="match status" value="1"/>
</dbReference>
<gene>
    <name evidence="9" type="ORF">CARUB_v10013771mg</name>
</gene>
<feature type="region of interest" description="Disordered" evidence="7">
    <location>
        <begin position="375"/>
        <end position="425"/>
    </location>
</feature>
<dbReference type="CDD" id="cd00018">
    <property type="entry name" value="AP2"/>
    <property type="match status" value="1"/>
</dbReference>
<feature type="region of interest" description="Disordered" evidence="7">
    <location>
        <begin position="129"/>
        <end position="150"/>
    </location>
</feature>
<protein>
    <recommendedName>
        <fullName evidence="8">AP2/ERF domain-containing protein</fullName>
    </recommendedName>
</protein>
<dbReference type="GO" id="GO:0005634">
    <property type="term" value="C:nucleus"/>
    <property type="evidence" value="ECO:0007669"/>
    <property type="project" value="UniProtKB-SubCell"/>
</dbReference>
<dbReference type="PANTHER" id="PTHR31241:SF74">
    <property type="entry name" value="DEHYDRATION-RESPONSIVE ELEMENT-BINDING PROTEIN 2B"/>
    <property type="match status" value="1"/>
</dbReference>
<keyword evidence="4" id="KW-0804">Transcription</keyword>
<evidence type="ECO:0000256" key="3">
    <source>
        <dbReference type="ARBA" id="ARBA00023125"/>
    </source>
</evidence>
<dbReference type="Pfam" id="PF00847">
    <property type="entry name" value="AP2"/>
    <property type="match status" value="1"/>
</dbReference>
<dbReference type="SMART" id="SM00380">
    <property type="entry name" value="AP2"/>
    <property type="match status" value="1"/>
</dbReference>
<accession>R0G5H1</accession>
<dbReference type="EMBL" id="KB870807">
    <property type="protein sequence ID" value="EOA30636.1"/>
    <property type="molecule type" value="Genomic_DNA"/>
</dbReference>
<keyword evidence="10" id="KW-1185">Reference proteome</keyword>
<evidence type="ECO:0000256" key="6">
    <source>
        <dbReference type="ARBA" id="ARBA00024343"/>
    </source>
</evidence>
<organism evidence="9 10">
    <name type="scientific">Capsella rubella</name>
    <dbReference type="NCBI Taxonomy" id="81985"/>
    <lineage>
        <taxon>Eukaryota</taxon>
        <taxon>Viridiplantae</taxon>
        <taxon>Streptophyta</taxon>
        <taxon>Embryophyta</taxon>
        <taxon>Tracheophyta</taxon>
        <taxon>Spermatophyta</taxon>
        <taxon>Magnoliopsida</taxon>
        <taxon>eudicotyledons</taxon>
        <taxon>Gunneridae</taxon>
        <taxon>Pentapetalae</taxon>
        <taxon>rosids</taxon>
        <taxon>malvids</taxon>
        <taxon>Brassicales</taxon>
        <taxon>Brassicaceae</taxon>
        <taxon>Camelineae</taxon>
        <taxon>Capsella</taxon>
    </lineage>
</organism>
<dbReference type="FunFam" id="3.30.730.10:FF:000001">
    <property type="entry name" value="Ethylene-responsive transcription factor 2"/>
    <property type="match status" value="1"/>
</dbReference>
<feature type="region of interest" description="Disordered" evidence="7">
    <location>
        <begin position="303"/>
        <end position="341"/>
    </location>
</feature>
<evidence type="ECO:0000313" key="10">
    <source>
        <dbReference type="Proteomes" id="UP000029121"/>
    </source>
</evidence>
<dbReference type="InterPro" id="IPR016177">
    <property type="entry name" value="DNA-bd_dom_sf"/>
</dbReference>
<dbReference type="STRING" id="81985.R0G5H1"/>
<evidence type="ECO:0000313" key="9">
    <source>
        <dbReference type="EMBL" id="EOA30636.1"/>
    </source>
</evidence>
<dbReference type="GO" id="GO:0006950">
    <property type="term" value="P:response to stress"/>
    <property type="evidence" value="ECO:0007669"/>
    <property type="project" value="TreeGrafter"/>
</dbReference>
<feature type="domain" description="AP2/ERF" evidence="8">
    <location>
        <begin position="155"/>
        <end position="212"/>
    </location>
</feature>
<dbReference type="InterPro" id="IPR036955">
    <property type="entry name" value="AP2/ERF_dom_sf"/>
</dbReference>
<name>R0G5H1_9BRAS</name>
<feature type="compositionally biased region" description="Basic and acidic residues" evidence="7">
    <location>
        <begin position="303"/>
        <end position="325"/>
    </location>
</feature>
<proteinExistence type="inferred from homology"/>
<comment type="similarity">
    <text evidence="6">Belongs to the AP2/ERF transcription factor family. ERF subfamily.</text>
</comment>
<evidence type="ECO:0000256" key="2">
    <source>
        <dbReference type="ARBA" id="ARBA00023015"/>
    </source>
</evidence>
<dbReference type="GO" id="GO:0045893">
    <property type="term" value="P:positive regulation of DNA-templated transcription"/>
    <property type="evidence" value="ECO:0007669"/>
    <property type="project" value="TreeGrafter"/>
</dbReference>
<keyword evidence="5" id="KW-0539">Nucleus</keyword>
<dbReference type="eggNOG" id="ENOG502QTBU">
    <property type="taxonomic scope" value="Eukaryota"/>
</dbReference>
<comment type="subcellular location">
    <subcellularLocation>
        <location evidence="1">Nucleus</location>
    </subcellularLocation>
</comment>
<feature type="compositionally biased region" description="Basic residues" evidence="7">
    <location>
        <begin position="129"/>
        <end position="143"/>
    </location>
</feature>
<dbReference type="SUPFAM" id="SSF54171">
    <property type="entry name" value="DNA-binding domain"/>
    <property type="match status" value="1"/>
</dbReference>
<keyword evidence="3" id="KW-0238">DNA-binding</keyword>
<keyword evidence="2" id="KW-0805">Transcription regulation</keyword>
<dbReference type="Proteomes" id="UP000029121">
    <property type="component" value="Unassembled WGS sequence"/>
</dbReference>
<feature type="compositionally biased region" description="Basic and acidic residues" evidence="7">
    <location>
        <begin position="405"/>
        <end position="418"/>
    </location>
</feature>
<dbReference type="InterPro" id="IPR001471">
    <property type="entry name" value="AP2/ERF_dom"/>
</dbReference>
<dbReference type="GO" id="GO:0000976">
    <property type="term" value="F:transcription cis-regulatory region binding"/>
    <property type="evidence" value="ECO:0007669"/>
    <property type="project" value="TreeGrafter"/>
</dbReference>
<evidence type="ECO:0000256" key="5">
    <source>
        <dbReference type="ARBA" id="ARBA00023242"/>
    </source>
</evidence>
<reference evidence="10" key="1">
    <citation type="journal article" date="2013" name="Nat. Genet.">
        <title>The Capsella rubella genome and the genomic consequences of rapid mating system evolution.</title>
        <authorList>
            <person name="Slotte T."/>
            <person name="Hazzouri K.M."/>
            <person name="Agren J.A."/>
            <person name="Koenig D."/>
            <person name="Maumus F."/>
            <person name="Guo Y.L."/>
            <person name="Steige K."/>
            <person name="Platts A.E."/>
            <person name="Escobar J.S."/>
            <person name="Newman L.K."/>
            <person name="Wang W."/>
            <person name="Mandakova T."/>
            <person name="Vello E."/>
            <person name="Smith L.M."/>
            <person name="Henz S.R."/>
            <person name="Steffen J."/>
            <person name="Takuno S."/>
            <person name="Brandvain Y."/>
            <person name="Coop G."/>
            <person name="Andolfatto P."/>
            <person name="Hu T.T."/>
            <person name="Blanchette M."/>
            <person name="Clark R.M."/>
            <person name="Quesneville H."/>
            <person name="Nordborg M."/>
            <person name="Gaut B.S."/>
            <person name="Lysak M.A."/>
            <person name="Jenkins J."/>
            <person name="Grimwood J."/>
            <person name="Chapman J."/>
            <person name="Prochnik S."/>
            <person name="Shu S."/>
            <person name="Rokhsar D."/>
            <person name="Schmutz J."/>
            <person name="Weigel D."/>
            <person name="Wright S.I."/>
        </authorList>
    </citation>
    <scope>NUCLEOTIDE SEQUENCE [LARGE SCALE GENOMIC DNA]</scope>
    <source>
        <strain evidence="10">cv. Monte Gargano</strain>
    </source>
</reference>